<dbReference type="Proteomes" id="UP000002247">
    <property type="component" value="Chromosome"/>
</dbReference>
<dbReference type="eggNOG" id="ENOG50342U4">
    <property type="taxonomic scope" value="Bacteria"/>
</dbReference>
<sequence>MPFYGNPDDLERIASEINADASHVRDRATELVNRAGSMQWHGVAADRFRELAREDRDKLFEAGDGLDHAADELRKHAGTVRERLALISKFENQVSDWFHNAVSWFNNAVHEVASGVKSVWNHFFGSEESRPTEPWSGLRYGPDNLPEAGHKDWIEVGEYMQKNGKIS</sequence>
<protein>
    <recommendedName>
        <fullName evidence="3">WXG100 family type VII secretion target</fullName>
    </recommendedName>
</protein>
<proteinExistence type="predicted"/>
<dbReference type="OrthoDB" id="3684067at2"/>
<evidence type="ECO:0008006" key="3">
    <source>
        <dbReference type="Google" id="ProtNLM"/>
    </source>
</evidence>
<dbReference type="Gene3D" id="1.10.287.850">
    <property type="entry name" value="HP0062-like domain"/>
    <property type="match status" value="1"/>
</dbReference>
<accession>D6Z896</accession>
<name>D6Z896_SEGRD</name>
<dbReference type="STRING" id="640132.Srot_1716"/>
<dbReference type="InterPro" id="IPR036689">
    <property type="entry name" value="ESAT-6-like_sf"/>
</dbReference>
<dbReference type="SUPFAM" id="SSF140453">
    <property type="entry name" value="EsxAB dimer-like"/>
    <property type="match status" value="1"/>
</dbReference>
<dbReference type="HOGENOM" id="CLU_1593396_0_0_11"/>
<dbReference type="KEGG" id="srt:Srot_1716"/>
<reference evidence="1 2" key="1">
    <citation type="journal article" date="2010" name="Stand. Genomic Sci.">
        <title>Complete genome sequence of Segniliparus rotundus type strain (CDC 1076).</title>
        <authorList>
            <person name="Sikorski J."/>
            <person name="Lapidus A."/>
            <person name="Copeland A."/>
            <person name="Misra M."/>
            <person name="Glavina Del Rio T."/>
            <person name="Nolan M."/>
            <person name="Lucas S."/>
            <person name="Chen F."/>
            <person name="Tice H."/>
            <person name="Cheng J.F."/>
            <person name="Jando M."/>
            <person name="Schneider S."/>
            <person name="Bruce D."/>
            <person name="Goodwin L."/>
            <person name="Pitluck S."/>
            <person name="Liolios K."/>
            <person name="Mikhailova N."/>
            <person name="Pati A."/>
            <person name="Ivanova N."/>
            <person name="Mavromatis K."/>
            <person name="Chen A."/>
            <person name="Palaniappan K."/>
            <person name="Chertkov O."/>
            <person name="Land M."/>
            <person name="Hauser L."/>
            <person name="Chang Y.J."/>
            <person name="Jeffries C.D."/>
            <person name="Brettin T."/>
            <person name="Detter J.C."/>
            <person name="Han C."/>
            <person name="Rohde M."/>
            <person name="Goker M."/>
            <person name="Bristow J."/>
            <person name="Eisen J.A."/>
            <person name="Markowitz V."/>
            <person name="Hugenholtz P."/>
            <person name="Kyrpides N.C."/>
            <person name="Klenk H.P."/>
        </authorList>
    </citation>
    <scope>NUCLEOTIDE SEQUENCE [LARGE SCALE GENOMIC DNA]</scope>
    <source>
        <strain evidence="2">ATCC BAA-972 / CDC 1076 / CIP 108378 / DSM 44985 / JCM 13578</strain>
    </source>
</reference>
<organism evidence="1 2">
    <name type="scientific">Segniliparus rotundus (strain ATCC BAA-972 / CDC 1076 / CIP 108378 / DSM 44985 / JCM 13578)</name>
    <dbReference type="NCBI Taxonomy" id="640132"/>
    <lineage>
        <taxon>Bacteria</taxon>
        <taxon>Bacillati</taxon>
        <taxon>Actinomycetota</taxon>
        <taxon>Actinomycetes</taxon>
        <taxon>Mycobacteriales</taxon>
        <taxon>Segniliparaceae</taxon>
        <taxon>Segniliparus</taxon>
    </lineage>
</organism>
<keyword evidence="2" id="KW-1185">Reference proteome</keyword>
<evidence type="ECO:0000313" key="2">
    <source>
        <dbReference type="Proteomes" id="UP000002247"/>
    </source>
</evidence>
<evidence type="ECO:0000313" key="1">
    <source>
        <dbReference type="EMBL" id="ADG98176.1"/>
    </source>
</evidence>
<dbReference type="AlphaFoldDB" id="D6Z896"/>
<dbReference type="RefSeq" id="WP_013138629.1">
    <property type="nucleotide sequence ID" value="NC_014168.1"/>
</dbReference>
<gene>
    <name evidence="1" type="ordered locus">Srot_1716</name>
</gene>
<dbReference type="EMBL" id="CP001958">
    <property type="protein sequence ID" value="ADG98176.1"/>
    <property type="molecule type" value="Genomic_DNA"/>
</dbReference>